<keyword evidence="2" id="KW-0805">Transcription regulation</keyword>
<name>A0A100JTN8_STRSC</name>
<dbReference type="AlphaFoldDB" id="A0A100JTN8"/>
<evidence type="ECO:0000256" key="4">
    <source>
        <dbReference type="ARBA" id="ARBA00023163"/>
    </source>
</evidence>
<evidence type="ECO:0000256" key="1">
    <source>
        <dbReference type="ARBA" id="ARBA00022491"/>
    </source>
</evidence>
<dbReference type="PRINTS" id="PR00455">
    <property type="entry name" value="HTHTETR"/>
</dbReference>
<dbReference type="SUPFAM" id="SSF46689">
    <property type="entry name" value="Homeodomain-like"/>
    <property type="match status" value="1"/>
</dbReference>
<evidence type="ECO:0000256" key="6">
    <source>
        <dbReference type="SAM" id="MobiDB-lite"/>
    </source>
</evidence>
<dbReference type="Pfam" id="PF00440">
    <property type="entry name" value="TetR_N"/>
    <property type="match status" value="1"/>
</dbReference>
<evidence type="ECO:0000256" key="3">
    <source>
        <dbReference type="ARBA" id="ARBA00023125"/>
    </source>
</evidence>
<dbReference type="InterPro" id="IPR039538">
    <property type="entry name" value="BetI_C"/>
</dbReference>
<dbReference type="InterPro" id="IPR009057">
    <property type="entry name" value="Homeodomain-like_sf"/>
</dbReference>
<accession>A0A100JTN8</accession>
<reference evidence="8 9" key="2">
    <citation type="journal article" date="2016" name="Genome Announc.">
        <title>Draft Genome Sequences of Streptomyces scabiei S58, Streptomyces turgidiscabies T45, and Streptomyces acidiscabies a10, the Pathogens of Potato Common Scab, Isolated in Japan.</title>
        <authorList>
            <person name="Tomihama T."/>
            <person name="Nishi Y."/>
            <person name="Sakai M."/>
            <person name="Ikenaga M."/>
            <person name="Okubo T."/>
            <person name="Ikeda S."/>
        </authorList>
    </citation>
    <scope>NUCLEOTIDE SEQUENCE [LARGE SCALE GENOMIC DNA]</scope>
    <source>
        <strain evidence="8 9">S58</strain>
    </source>
</reference>
<reference evidence="9" key="3">
    <citation type="submission" date="2016-02" db="EMBL/GenBank/DDBJ databases">
        <title>Draft genome of pathogenic Streptomyces sp. in Japan.</title>
        <authorList>
            <person name="Tomihama T."/>
            <person name="Ikenaga M."/>
            <person name="Sakai M."/>
            <person name="Okubo T."/>
            <person name="Ikeda S."/>
        </authorList>
    </citation>
    <scope>NUCLEOTIDE SEQUENCE [LARGE SCALE GENOMIC DNA]</scope>
    <source>
        <strain evidence="9">S58</strain>
    </source>
</reference>
<protein>
    <submittedName>
        <fullName evidence="8">HTH-type transcriptional repressor KstR2</fullName>
    </submittedName>
</protein>
<feature type="region of interest" description="Disordered" evidence="6">
    <location>
        <begin position="1"/>
        <end position="21"/>
    </location>
</feature>
<organism evidence="8 9">
    <name type="scientific">Streptomyces scabiei</name>
    <dbReference type="NCBI Taxonomy" id="1930"/>
    <lineage>
        <taxon>Bacteria</taxon>
        <taxon>Bacillati</taxon>
        <taxon>Actinomycetota</taxon>
        <taxon>Actinomycetes</taxon>
        <taxon>Kitasatosporales</taxon>
        <taxon>Streptomycetaceae</taxon>
        <taxon>Streptomyces</taxon>
    </lineage>
</organism>
<gene>
    <name evidence="8" type="primary">kstR2_8</name>
    <name evidence="8" type="ORF">SsS58_05897</name>
</gene>
<dbReference type="PROSITE" id="PS50977">
    <property type="entry name" value="HTH_TETR_2"/>
    <property type="match status" value="1"/>
</dbReference>
<keyword evidence="1" id="KW-0678">Repressor</keyword>
<evidence type="ECO:0000256" key="5">
    <source>
        <dbReference type="PROSITE-ProRule" id="PRU00335"/>
    </source>
</evidence>
<feature type="domain" description="HTH tetR-type" evidence="7">
    <location>
        <begin position="22"/>
        <end position="82"/>
    </location>
</feature>
<feature type="DNA-binding region" description="H-T-H motif" evidence="5">
    <location>
        <begin position="45"/>
        <end position="64"/>
    </location>
</feature>
<comment type="caution">
    <text evidence="8">The sequence shown here is derived from an EMBL/GenBank/DDBJ whole genome shotgun (WGS) entry which is preliminary data.</text>
</comment>
<evidence type="ECO:0000313" key="8">
    <source>
        <dbReference type="EMBL" id="GAQ65488.1"/>
    </source>
</evidence>
<reference evidence="9" key="1">
    <citation type="submission" date="2015-11" db="EMBL/GenBank/DDBJ databases">
        <authorList>
            <consortium name="Cross-ministerial Strategic Innovation Promotion Program (SIP) consortium"/>
            <person name="Tomihama T."/>
            <person name="Ikenaga M."/>
            <person name="Sakai M."/>
            <person name="Okubo T."/>
            <person name="Ikeda S."/>
        </authorList>
    </citation>
    <scope>NUCLEOTIDE SEQUENCE [LARGE SCALE GENOMIC DNA]</scope>
    <source>
        <strain evidence="9">S58</strain>
    </source>
</reference>
<dbReference type="Pfam" id="PF13977">
    <property type="entry name" value="TetR_C_6"/>
    <property type="match status" value="1"/>
</dbReference>
<sequence>MIKESEHTVGQAKARGPYARTPARKTEIVRAARDSFAENGYAKASLRDIAERAGITHAGLLHHFRNKDELLAEVLAERDAEEWEQGLEAVDSLDDLAPYLGELIRHHQKAPELMRLWIELAAAASRPDHPAHAYFVERYERGRAQFAEGLDNEAARGRLREGVSPESAAVLFHAVLNGLQLQWVLDQDVDIAGPVADFVRLLFDQDRAAE</sequence>
<dbReference type="InterPro" id="IPR001647">
    <property type="entry name" value="HTH_TetR"/>
</dbReference>
<dbReference type="SUPFAM" id="SSF48498">
    <property type="entry name" value="Tetracyclin repressor-like, C-terminal domain"/>
    <property type="match status" value="1"/>
</dbReference>
<dbReference type="InterPro" id="IPR036271">
    <property type="entry name" value="Tet_transcr_reg_TetR-rel_C_sf"/>
</dbReference>
<evidence type="ECO:0000313" key="9">
    <source>
        <dbReference type="Proteomes" id="UP000067448"/>
    </source>
</evidence>
<keyword evidence="4" id="KW-0804">Transcription</keyword>
<dbReference type="Gene3D" id="1.10.357.10">
    <property type="entry name" value="Tetracycline Repressor, domain 2"/>
    <property type="match status" value="1"/>
</dbReference>
<evidence type="ECO:0000256" key="2">
    <source>
        <dbReference type="ARBA" id="ARBA00023015"/>
    </source>
</evidence>
<dbReference type="EMBL" id="BCMM01000031">
    <property type="protein sequence ID" value="GAQ65488.1"/>
    <property type="molecule type" value="Genomic_DNA"/>
</dbReference>
<dbReference type="GO" id="GO:0003677">
    <property type="term" value="F:DNA binding"/>
    <property type="evidence" value="ECO:0007669"/>
    <property type="project" value="UniProtKB-UniRule"/>
</dbReference>
<dbReference type="Proteomes" id="UP000067448">
    <property type="component" value="Unassembled WGS sequence"/>
</dbReference>
<proteinExistence type="predicted"/>
<evidence type="ECO:0000259" key="7">
    <source>
        <dbReference type="PROSITE" id="PS50977"/>
    </source>
</evidence>
<keyword evidence="3 5" id="KW-0238">DNA-binding</keyword>
<dbReference type="PANTHER" id="PTHR47506:SF6">
    <property type="entry name" value="HTH-TYPE TRANSCRIPTIONAL REPRESSOR NEMR"/>
    <property type="match status" value="1"/>
</dbReference>
<dbReference type="PANTHER" id="PTHR47506">
    <property type="entry name" value="TRANSCRIPTIONAL REGULATORY PROTEIN"/>
    <property type="match status" value="1"/>
</dbReference>